<feature type="compositionally biased region" description="Low complexity" evidence="1">
    <location>
        <begin position="24"/>
        <end position="35"/>
    </location>
</feature>
<dbReference type="EMBL" id="CADCTI010000133">
    <property type="protein sequence ID" value="CAA9239828.1"/>
    <property type="molecule type" value="Genomic_DNA"/>
</dbReference>
<feature type="compositionally biased region" description="Basic residues" evidence="1">
    <location>
        <begin position="80"/>
        <end position="91"/>
    </location>
</feature>
<evidence type="ECO:0000256" key="1">
    <source>
        <dbReference type="SAM" id="MobiDB-lite"/>
    </source>
</evidence>
<protein>
    <submittedName>
        <fullName evidence="2">Uncharacterized protein</fullName>
    </submittedName>
</protein>
<reference evidence="2" key="1">
    <citation type="submission" date="2020-02" db="EMBL/GenBank/DDBJ databases">
        <authorList>
            <person name="Meier V. D."/>
        </authorList>
    </citation>
    <scope>NUCLEOTIDE SEQUENCE</scope>
    <source>
        <strain evidence="2">AVDCRST_MAG57</strain>
    </source>
</reference>
<feature type="region of interest" description="Disordered" evidence="1">
    <location>
        <begin position="80"/>
        <end position="173"/>
    </location>
</feature>
<organism evidence="2">
    <name type="scientific">uncultured Blastococcus sp</name>
    <dbReference type="NCBI Taxonomy" id="217144"/>
    <lineage>
        <taxon>Bacteria</taxon>
        <taxon>Bacillati</taxon>
        <taxon>Actinomycetota</taxon>
        <taxon>Actinomycetes</taxon>
        <taxon>Geodermatophilales</taxon>
        <taxon>Geodermatophilaceae</taxon>
        <taxon>Blastococcus</taxon>
        <taxon>environmental samples</taxon>
    </lineage>
</organism>
<evidence type="ECO:0000313" key="2">
    <source>
        <dbReference type="EMBL" id="CAA9239828.1"/>
    </source>
</evidence>
<sequence>GLPGHGRPARRRSAGHGGPVCRLAGAARRPAPGNGAHYGSTRVAPGRPVAGCGLLAAATARAGPGARGPGWRRLARHLAAHRSGRRRHIGRRGPDRVADAGSGTRRALPERRHDAQPAERRGGCSTGRAGPASATTCSRPDRRWALHRRHADRRGAYAGNGRGRRQAGLRARGRQRVAGALCARLRQGPAGVPAARPRRCAAVGQQRLLPGGQQRAPHAGARRGGGRARRLGWADQRADVHGVPEPARAGQLRGARPTGHQGLAGRPRHAAL</sequence>
<feature type="compositionally biased region" description="Basic residues" evidence="1">
    <location>
        <begin position="162"/>
        <end position="173"/>
    </location>
</feature>
<feature type="non-terminal residue" evidence="2">
    <location>
        <position position="272"/>
    </location>
</feature>
<feature type="non-terminal residue" evidence="2">
    <location>
        <position position="1"/>
    </location>
</feature>
<dbReference type="AlphaFoldDB" id="A0A6J4I286"/>
<feature type="region of interest" description="Disordered" evidence="1">
    <location>
        <begin position="207"/>
        <end position="272"/>
    </location>
</feature>
<gene>
    <name evidence="2" type="ORF">AVDCRST_MAG57-1474</name>
</gene>
<feature type="compositionally biased region" description="Basic and acidic residues" evidence="1">
    <location>
        <begin position="107"/>
        <end position="122"/>
    </location>
</feature>
<name>A0A6J4I286_9ACTN</name>
<feature type="compositionally biased region" description="Basic residues" evidence="1">
    <location>
        <begin position="220"/>
        <end position="230"/>
    </location>
</feature>
<proteinExistence type="predicted"/>
<feature type="region of interest" description="Disordered" evidence="1">
    <location>
        <begin position="1"/>
        <end position="42"/>
    </location>
</feature>
<feature type="compositionally biased region" description="Low complexity" evidence="1">
    <location>
        <begin position="207"/>
        <end position="219"/>
    </location>
</feature>
<accession>A0A6J4I286</accession>